<dbReference type="Gene3D" id="1.20.1530.20">
    <property type="match status" value="1"/>
</dbReference>
<feature type="transmembrane region" description="Helical" evidence="1">
    <location>
        <begin position="111"/>
        <end position="133"/>
    </location>
</feature>
<protein>
    <recommendedName>
        <fullName evidence="4">Sodium:proton antiporter</fullName>
    </recommendedName>
</protein>
<organism evidence="2 3">
    <name type="scientific">Photobacterium damselae</name>
    <dbReference type="NCBI Taxonomy" id="38293"/>
    <lineage>
        <taxon>Bacteria</taxon>
        <taxon>Pseudomonadati</taxon>
        <taxon>Pseudomonadota</taxon>
        <taxon>Gammaproteobacteria</taxon>
        <taxon>Vibrionales</taxon>
        <taxon>Vibrionaceae</taxon>
        <taxon>Photobacterium</taxon>
    </lineage>
</organism>
<dbReference type="Proteomes" id="UP000251647">
    <property type="component" value="Unassembled WGS sequence"/>
</dbReference>
<reference evidence="2 3" key="1">
    <citation type="submission" date="2018-06" db="EMBL/GenBank/DDBJ databases">
        <authorList>
            <consortium name="Pathogen Informatics"/>
            <person name="Doyle S."/>
        </authorList>
    </citation>
    <scope>NUCLEOTIDE SEQUENCE [LARGE SCALE GENOMIC DNA]</scope>
    <source>
        <strain evidence="2 3">NCTC11647</strain>
    </source>
</reference>
<feature type="transmembrane region" description="Helical" evidence="1">
    <location>
        <begin position="30"/>
        <end position="48"/>
    </location>
</feature>
<feature type="transmembrane region" description="Helical" evidence="1">
    <location>
        <begin position="247"/>
        <end position="268"/>
    </location>
</feature>
<feature type="transmembrane region" description="Helical" evidence="1">
    <location>
        <begin position="197"/>
        <end position="213"/>
    </location>
</feature>
<dbReference type="EMBL" id="UATL01000007">
    <property type="protein sequence ID" value="SPY45661.1"/>
    <property type="molecule type" value="Genomic_DNA"/>
</dbReference>
<keyword evidence="1" id="KW-1133">Transmembrane helix</keyword>
<keyword evidence="1" id="KW-0472">Membrane</keyword>
<proteinExistence type="predicted"/>
<dbReference type="AlphaFoldDB" id="A0A2X1YDX8"/>
<dbReference type="RefSeq" id="WP_005302628.1">
    <property type="nucleotide sequence ID" value="NZ_UATL01000007.1"/>
</dbReference>
<name>A0A2X1YDX8_PHODM</name>
<sequence length="392" mass="43859">MRKVIVYSLLLIIGLFGSQLLPNIFTHYNQLQPLIMISTMTALSYIMINVGREFEIDKNNLKQYRWDYIVAMTTATFPWIAVVVYFIFVLFPAELWTNADAWKETLVIGRFAAPTSAGVLFAMLAAAGLGATWMFSKARILAIFDDLDTVLLMIPLSILVVGWQPALGVTLFLMFALLILGYRYLHQWSIPSSARSILFYSVIIAVVCELFYLRSGVHFEVLLPAFVLGCLMKSQHESKQDEKVSTWIAAIFMVLVGLSLPPLFNAVSETVATTSLSMAMLAMGMKEIIYHVLVISVLANLGKMFPLFCYRKEATLRERLALSISMWPRGEVGAGVLMISLGYGFGGPMITISMLSLALNLVMTGLFIMVVRYLIVTPTSQSEEERYEESRA</sequence>
<feature type="transmembrane region" description="Helical" evidence="1">
    <location>
        <begin position="166"/>
        <end position="185"/>
    </location>
</feature>
<gene>
    <name evidence="2" type="ORF">NCTC11647_04148</name>
</gene>
<accession>A0A2X1YDX8</accession>
<feature type="transmembrane region" description="Helical" evidence="1">
    <location>
        <begin position="331"/>
        <end position="351"/>
    </location>
</feature>
<evidence type="ECO:0000313" key="2">
    <source>
        <dbReference type="EMBL" id="SPY45661.1"/>
    </source>
</evidence>
<keyword evidence="1" id="KW-0812">Transmembrane</keyword>
<feature type="transmembrane region" description="Helical" evidence="1">
    <location>
        <begin position="68"/>
        <end position="91"/>
    </location>
</feature>
<evidence type="ECO:0000256" key="1">
    <source>
        <dbReference type="SAM" id="Phobius"/>
    </source>
</evidence>
<evidence type="ECO:0000313" key="3">
    <source>
        <dbReference type="Proteomes" id="UP000251647"/>
    </source>
</evidence>
<feature type="transmembrane region" description="Helical" evidence="1">
    <location>
        <begin position="140"/>
        <end position="160"/>
    </location>
</feature>
<feature type="transmembrane region" description="Helical" evidence="1">
    <location>
        <begin position="357"/>
        <end position="376"/>
    </location>
</feature>
<dbReference type="InterPro" id="IPR038770">
    <property type="entry name" value="Na+/solute_symporter_sf"/>
</dbReference>
<feature type="transmembrane region" description="Helical" evidence="1">
    <location>
        <begin position="288"/>
        <end position="310"/>
    </location>
</feature>
<evidence type="ECO:0008006" key="4">
    <source>
        <dbReference type="Google" id="ProtNLM"/>
    </source>
</evidence>